<feature type="region of interest" description="Disordered" evidence="1">
    <location>
        <begin position="75"/>
        <end position="99"/>
    </location>
</feature>
<protein>
    <submittedName>
        <fullName evidence="2">Uncharacterized protein</fullName>
    </submittedName>
</protein>
<evidence type="ECO:0000313" key="2">
    <source>
        <dbReference type="EMBL" id="RDY13122.1"/>
    </source>
</evidence>
<reference evidence="2" key="1">
    <citation type="submission" date="2018-05" db="EMBL/GenBank/DDBJ databases">
        <title>Draft genome of Mucuna pruriens seed.</title>
        <authorList>
            <person name="Nnadi N.E."/>
            <person name="Vos R."/>
            <person name="Hasami M.H."/>
            <person name="Devisetty U.K."/>
            <person name="Aguiy J.C."/>
        </authorList>
    </citation>
    <scope>NUCLEOTIDE SEQUENCE [LARGE SCALE GENOMIC DNA]</scope>
    <source>
        <strain evidence="2">JCA_2017</strain>
    </source>
</reference>
<keyword evidence="3" id="KW-1185">Reference proteome</keyword>
<dbReference type="AlphaFoldDB" id="A0A371IDK1"/>
<sequence>MLQMVDSYDKPAMRFIYEAMNWLRRRNKMCSMVSIEGGVLSPTLTRGKTNVVAVKLWAILIPHCIRGYLSLQRTTKEKDESSTNGNAKMNIWPHKNDCI</sequence>
<dbReference type="EMBL" id="QJKJ01000341">
    <property type="protein sequence ID" value="RDY13122.1"/>
    <property type="molecule type" value="Genomic_DNA"/>
</dbReference>
<organism evidence="2 3">
    <name type="scientific">Mucuna pruriens</name>
    <name type="common">Velvet bean</name>
    <name type="synonym">Dolichos pruriens</name>
    <dbReference type="NCBI Taxonomy" id="157652"/>
    <lineage>
        <taxon>Eukaryota</taxon>
        <taxon>Viridiplantae</taxon>
        <taxon>Streptophyta</taxon>
        <taxon>Embryophyta</taxon>
        <taxon>Tracheophyta</taxon>
        <taxon>Spermatophyta</taxon>
        <taxon>Magnoliopsida</taxon>
        <taxon>eudicotyledons</taxon>
        <taxon>Gunneridae</taxon>
        <taxon>Pentapetalae</taxon>
        <taxon>rosids</taxon>
        <taxon>fabids</taxon>
        <taxon>Fabales</taxon>
        <taxon>Fabaceae</taxon>
        <taxon>Papilionoideae</taxon>
        <taxon>50 kb inversion clade</taxon>
        <taxon>NPAAA clade</taxon>
        <taxon>indigoferoid/millettioid clade</taxon>
        <taxon>Phaseoleae</taxon>
        <taxon>Mucuna</taxon>
    </lineage>
</organism>
<gene>
    <name evidence="2" type="ORF">CR513_02014</name>
</gene>
<accession>A0A371IDK1</accession>
<dbReference type="Proteomes" id="UP000257109">
    <property type="component" value="Unassembled WGS sequence"/>
</dbReference>
<feature type="non-terminal residue" evidence="2">
    <location>
        <position position="1"/>
    </location>
</feature>
<proteinExistence type="predicted"/>
<evidence type="ECO:0000313" key="3">
    <source>
        <dbReference type="Proteomes" id="UP000257109"/>
    </source>
</evidence>
<comment type="caution">
    <text evidence="2">The sequence shown here is derived from an EMBL/GenBank/DDBJ whole genome shotgun (WGS) entry which is preliminary data.</text>
</comment>
<name>A0A371IDK1_MUCPR</name>
<evidence type="ECO:0000256" key="1">
    <source>
        <dbReference type="SAM" id="MobiDB-lite"/>
    </source>
</evidence>